<dbReference type="EMBL" id="CAMGYJ010000007">
    <property type="protein sequence ID" value="CAI0449238.1"/>
    <property type="molecule type" value="Genomic_DNA"/>
</dbReference>
<name>A0AAV0MT57_9ROSI</name>
<evidence type="ECO:0000256" key="1">
    <source>
        <dbReference type="SAM" id="MobiDB-lite"/>
    </source>
</evidence>
<proteinExistence type="predicted"/>
<dbReference type="EMBL" id="CAMGYJ010000007">
    <property type="protein sequence ID" value="CAI0452066.1"/>
    <property type="molecule type" value="Genomic_DNA"/>
</dbReference>
<feature type="region of interest" description="Disordered" evidence="1">
    <location>
        <begin position="1"/>
        <end position="25"/>
    </location>
</feature>
<dbReference type="AlphaFoldDB" id="A0AAV0MT57"/>
<keyword evidence="4" id="KW-1185">Reference proteome</keyword>
<accession>A0AAV0MT57</accession>
<evidence type="ECO:0000313" key="3">
    <source>
        <dbReference type="EMBL" id="CAI0452066.1"/>
    </source>
</evidence>
<feature type="compositionally biased region" description="Polar residues" evidence="1">
    <location>
        <begin position="14"/>
        <end position="24"/>
    </location>
</feature>
<evidence type="ECO:0000313" key="4">
    <source>
        <dbReference type="Proteomes" id="UP001154282"/>
    </source>
</evidence>
<protein>
    <submittedName>
        <fullName evidence="2">Uncharacterized protein</fullName>
    </submittedName>
</protein>
<organism evidence="2 4">
    <name type="scientific">Linum tenue</name>
    <dbReference type="NCBI Taxonomy" id="586396"/>
    <lineage>
        <taxon>Eukaryota</taxon>
        <taxon>Viridiplantae</taxon>
        <taxon>Streptophyta</taxon>
        <taxon>Embryophyta</taxon>
        <taxon>Tracheophyta</taxon>
        <taxon>Spermatophyta</taxon>
        <taxon>Magnoliopsida</taxon>
        <taxon>eudicotyledons</taxon>
        <taxon>Gunneridae</taxon>
        <taxon>Pentapetalae</taxon>
        <taxon>rosids</taxon>
        <taxon>fabids</taxon>
        <taxon>Malpighiales</taxon>
        <taxon>Linaceae</taxon>
        <taxon>Linum</taxon>
    </lineage>
</organism>
<dbReference type="Proteomes" id="UP001154282">
    <property type="component" value="Unassembled WGS sequence"/>
</dbReference>
<evidence type="ECO:0000313" key="2">
    <source>
        <dbReference type="EMBL" id="CAI0449238.1"/>
    </source>
</evidence>
<comment type="caution">
    <text evidence="2">The sequence shown here is derived from an EMBL/GenBank/DDBJ whole genome shotgun (WGS) entry which is preliminary data.</text>
</comment>
<gene>
    <name evidence="2" type="ORF">LITE_LOCUS30089</name>
    <name evidence="3" type="ORF">LITE_LOCUS31085</name>
</gene>
<reference evidence="2" key="1">
    <citation type="submission" date="2022-08" db="EMBL/GenBank/DDBJ databases">
        <authorList>
            <person name="Gutierrez-Valencia J."/>
        </authorList>
    </citation>
    <scope>NUCLEOTIDE SEQUENCE</scope>
</reference>
<sequence>MPSGGGNRGRFNPLNISNSRQTPNLKKEGAATNCLSSLAATLFSFFSFVRWISTVAAFLSAEATTPAGRLE</sequence>